<evidence type="ECO:0000313" key="11">
    <source>
        <dbReference type="Proteomes" id="UP000886757"/>
    </source>
</evidence>
<reference evidence="10" key="2">
    <citation type="journal article" date="2021" name="PeerJ">
        <title>Extensive microbial diversity within the chicken gut microbiome revealed by metagenomics and culture.</title>
        <authorList>
            <person name="Gilroy R."/>
            <person name="Ravi A."/>
            <person name="Getino M."/>
            <person name="Pursley I."/>
            <person name="Horton D.L."/>
            <person name="Alikhan N.F."/>
            <person name="Baker D."/>
            <person name="Gharbi K."/>
            <person name="Hall N."/>
            <person name="Watson M."/>
            <person name="Adriaenssens E.M."/>
            <person name="Foster-Nyarko E."/>
            <person name="Jarju S."/>
            <person name="Secka A."/>
            <person name="Antonio M."/>
            <person name="Oren A."/>
            <person name="Chaudhuri R.R."/>
            <person name="La Ragione R."/>
            <person name="Hildebrand F."/>
            <person name="Pallen M.J."/>
        </authorList>
    </citation>
    <scope>NUCLEOTIDE SEQUENCE</scope>
    <source>
        <strain evidence="10">ChiSjej4B22-8148</strain>
    </source>
</reference>
<evidence type="ECO:0000256" key="8">
    <source>
        <dbReference type="SAM" id="MobiDB-lite"/>
    </source>
</evidence>
<evidence type="ECO:0000256" key="2">
    <source>
        <dbReference type="ARBA" id="ARBA00009773"/>
    </source>
</evidence>
<keyword evidence="3" id="KW-0813">Transport</keyword>
<feature type="transmembrane region" description="Helical" evidence="9">
    <location>
        <begin position="64"/>
        <end position="89"/>
    </location>
</feature>
<organism evidence="10 11">
    <name type="scientific">Candidatus Choladousia intestinavium</name>
    <dbReference type="NCBI Taxonomy" id="2840727"/>
    <lineage>
        <taxon>Bacteria</taxon>
        <taxon>Bacillati</taxon>
        <taxon>Bacillota</taxon>
        <taxon>Clostridia</taxon>
        <taxon>Lachnospirales</taxon>
        <taxon>Lachnospiraceae</taxon>
        <taxon>Lachnospiraceae incertae sedis</taxon>
        <taxon>Candidatus Choladousia</taxon>
    </lineage>
</organism>
<evidence type="ECO:0000256" key="6">
    <source>
        <dbReference type="ARBA" id="ARBA00022989"/>
    </source>
</evidence>
<dbReference type="InterPro" id="IPR002549">
    <property type="entry name" value="AI-2E-like"/>
</dbReference>
<feature type="transmembrane region" description="Helical" evidence="9">
    <location>
        <begin position="305"/>
        <end position="337"/>
    </location>
</feature>
<dbReference type="Pfam" id="PF01594">
    <property type="entry name" value="AI-2E_transport"/>
    <property type="match status" value="1"/>
</dbReference>
<evidence type="ECO:0000256" key="5">
    <source>
        <dbReference type="ARBA" id="ARBA00022692"/>
    </source>
</evidence>
<dbReference type="PANTHER" id="PTHR21716:SF53">
    <property type="entry name" value="PERMEASE PERM-RELATED"/>
    <property type="match status" value="1"/>
</dbReference>
<dbReference type="GO" id="GO:0005886">
    <property type="term" value="C:plasma membrane"/>
    <property type="evidence" value="ECO:0007669"/>
    <property type="project" value="UniProtKB-SubCell"/>
</dbReference>
<evidence type="ECO:0000256" key="9">
    <source>
        <dbReference type="SAM" id="Phobius"/>
    </source>
</evidence>
<comment type="caution">
    <text evidence="10">The sequence shown here is derived from an EMBL/GenBank/DDBJ whole genome shotgun (WGS) entry which is preliminary data.</text>
</comment>
<comment type="similarity">
    <text evidence="2">Belongs to the autoinducer-2 exporter (AI-2E) (TC 2.A.86) family.</text>
</comment>
<evidence type="ECO:0000256" key="7">
    <source>
        <dbReference type="ARBA" id="ARBA00023136"/>
    </source>
</evidence>
<evidence type="ECO:0000313" key="10">
    <source>
        <dbReference type="EMBL" id="HIR12345.1"/>
    </source>
</evidence>
<dbReference type="EMBL" id="DVGK01000004">
    <property type="protein sequence ID" value="HIR12345.1"/>
    <property type="molecule type" value="Genomic_DNA"/>
</dbReference>
<feature type="transmembrane region" description="Helical" evidence="9">
    <location>
        <begin position="30"/>
        <end position="52"/>
    </location>
</feature>
<keyword evidence="7 9" id="KW-0472">Membrane</keyword>
<dbReference type="GO" id="GO:0055085">
    <property type="term" value="P:transmembrane transport"/>
    <property type="evidence" value="ECO:0007669"/>
    <property type="project" value="TreeGrafter"/>
</dbReference>
<feature type="transmembrane region" description="Helical" evidence="9">
    <location>
        <begin position="260"/>
        <end position="285"/>
    </location>
</feature>
<accession>A0A9D1D7M6</accession>
<sequence length="421" mass="47130">MKQTESKKASLFSEATPPGESQRFIKNSRYFTICVYGVVMLLITAIIFKAIIDFDKTKAWFGQVLGMLSPFFFGALLAYVLNPLVHTFYKFLGFLQKKAKIKLRHGLHTILSILITYLIIFGCLVLILLYVVPEIAKSFMDFVNYIPTAYDTLMNLLEGLQERYPDLDFELIIDPLNNIIPDLISYLRNLAVNTVPALFTVSVSIVSWIVNLLISIIVSIYMLYDKRRLMHTAWRVICAFVPKKRIPACQKILSECNRLLGNYVVGAFMDATLVGILCFTLMSILQLPYAPIISLVVGLTNMIPYFGPFIGAIPGVVILLFISPIKALTFALMILCMQQIDGLIIAPRILGISTGMRPLWIILAITVGGYVGGVVGMLLGVPTVAVLSYLFDLYLQHRLSKKKISDSQVADLLKGYDLDDE</sequence>
<dbReference type="PANTHER" id="PTHR21716">
    <property type="entry name" value="TRANSMEMBRANE PROTEIN"/>
    <property type="match status" value="1"/>
</dbReference>
<gene>
    <name evidence="10" type="ORF">IAB31_00265</name>
</gene>
<evidence type="ECO:0000256" key="1">
    <source>
        <dbReference type="ARBA" id="ARBA00004651"/>
    </source>
</evidence>
<proteinExistence type="inferred from homology"/>
<feature type="transmembrane region" description="Helical" evidence="9">
    <location>
        <begin position="349"/>
        <end position="371"/>
    </location>
</feature>
<feature type="transmembrane region" description="Helical" evidence="9">
    <location>
        <begin position="110"/>
        <end position="132"/>
    </location>
</feature>
<feature type="region of interest" description="Disordered" evidence="8">
    <location>
        <begin position="1"/>
        <end position="20"/>
    </location>
</feature>
<keyword evidence="4" id="KW-1003">Cell membrane</keyword>
<dbReference type="Proteomes" id="UP000886757">
    <property type="component" value="Unassembled WGS sequence"/>
</dbReference>
<comment type="subcellular location">
    <subcellularLocation>
        <location evidence="1">Cell membrane</location>
        <topology evidence="1">Multi-pass membrane protein</topology>
    </subcellularLocation>
</comment>
<reference evidence="10" key="1">
    <citation type="submission" date="2020-10" db="EMBL/GenBank/DDBJ databases">
        <authorList>
            <person name="Gilroy R."/>
        </authorList>
    </citation>
    <scope>NUCLEOTIDE SEQUENCE</scope>
    <source>
        <strain evidence="10">ChiSjej4B22-8148</strain>
    </source>
</reference>
<keyword evidence="5 9" id="KW-0812">Transmembrane</keyword>
<keyword evidence="6 9" id="KW-1133">Transmembrane helix</keyword>
<evidence type="ECO:0000256" key="4">
    <source>
        <dbReference type="ARBA" id="ARBA00022475"/>
    </source>
</evidence>
<evidence type="ECO:0000256" key="3">
    <source>
        <dbReference type="ARBA" id="ARBA00022448"/>
    </source>
</evidence>
<name>A0A9D1D7M6_9FIRM</name>
<feature type="transmembrane region" description="Helical" evidence="9">
    <location>
        <begin position="197"/>
        <end position="224"/>
    </location>
</feature>
<protein>
    <submittedName>
        <fullName evidence="10">AI-2E family transporter</fullName>
    </submittedName>
</protein>
<dbReference type="AlphaFoldDB" id="A0A9D1D7M6"/>